<protein>
    <recommendedName>
        <fullName evidence="2">Biogenesis of lysosome-related organelles complex 1 subunit 1</fullName>
    </recommendedName>
</protein>
<dbReference type="EMBL" id="KZ826138">
    <property type="protein sequence ID" value="PYH88008.1"/>
    <property type="molecule type" value="Genomic_DNA"/>
</dbReference>
<evidence type="ECO:0000313" key="5">
    <source>
        <dbReference type="Proteomes" id="UP000247810"/>
    </source>
</evidence>
<dbReference type="AlphaFoldDB" id="A0A319DIR1"/>
<dbReference type="OrthoDB" id="20018at2759"/>
<dbReference type="Proteomes" id="UP000247810">
    <property type="component" value="Unassembled WGS sequence"/>
</dbReference>
<keyword evidence="5" id="KW-1185">Reference proteome</keyword>
<evidence type="ECO:0000313" key="4">
    <source>
        <dbReference type="EMBL" id="PYH88008.1"/>
    </source>
</evidence>
<reference evidence="4 5" key="1">
    <citation type="submission" date="2018-02" db="EMBL/GenBank/DDBJ databases">
        <title>The genomes of Aspergillus section Nigri reveals drivers in fungal speciation.</title>
        <authorList>
            <consortium name="DOE Joint Genome Institute"/>
            <person name="Vesth T.C."/>
            <person name="Nybo J."/>
            <person name="Theobald S."/>
            <person name="Brandl J."/>
            <person name="Frisvad J.C."/>
            <person name="Nielsen K.F."/>
            <person name="Lyhne E.K."/>
            <person name="Kogle M.E."/>
            <person name="Kuo A."/>
            <person name="Riley R."/>
            <person name="Clum A."/>
            <person name="Nolan M."/>
            <person name="Lipzen A."/>
            <person name="Salamov A."/>
            <person name="Henrissat B."/>
            <person name="Wiebenga A."/>
            <person name="De vries R.P."/>
            <person name="Grigoriev I.V."/>
            <person name="Mortensen U.H."/>
            <person name="Andersen M.R."/>
            <person name="Baker S.E."/>
        </authorList>
    </citation>
    <scope>NUCLEOTIDE SEQUENCE [LARGE SCALE GENOMIC DNA]</scope>
    <source>
        <strain evidence="4 5">CBS 707.79</strain>
    </source>
</reference>
<evidence type="ECO:0000256" key="3">
    <source>
        <dbReference type="SAM" id="Coils"/>
    </source>
</evidence>
<feature type="non-terminal residue" evidence="4">
    <location>
        <position position="1"/>
    </location>
</feature>
<dbReference type="InterPro" id="IPR009395">
    <property type="entry name" value="BLOC1S1"/>
</dbReference>
<dbReference type="STRING" id="1448320.A0A319DIR1"/>
<dbReference type="Pfam" id="PF06320">
    <property type="entry name" value="GCN5L1"/>
    <property type="match status" value="1"/>
</dbReference>
<dbReference type="GO" id="GO:0016197">
    <property type="term" value="P:endosomal transport"/>
    <property type="evidence" value="ECO:0007669"/>
    <property type="project" value="TreeGrafter"/>
</dbReference>
<dbReference type="PANTHER" id="PTHR13073:SF0">
    <property type="entry name" value="BIOGENESIS OF LYSOSOME-RELATED ORGANELLES COMPLEX 1 SUBUNIT 1"/>
    <property type="match status" value="1"/>
</dbReference>
<evidence type="ECO:0000256" key="2">
    <source>
        <dbReference type="ARBA" id="ARBA00019577"/>
    </source>
</evidence>
<dbReference type="PANTHER" id="PTHR13073">
    <property type="entry name" value="BLOC-1 COMPLEX SUBUNIT 1"/>
    <property type="match status" value="1"/>
</dbReference>
<keyword evidence="3" id="KW-0175">Coiled coil</keyword>
<accession>A0A319DIR1</accession>
<gene>
    <name evidence="4" type="ORF">BO71DRAFT_283568</name>
</gene>
<dbReference type="GO" id="GO:0031083">
    <property type="term" value="C:BLOC-1 complex"/>
    <property type="evidence" value="ECO:0007669"/>
    <property type="project" value="InterPro"/>
</dbReference>
<sequence>AQTAFTATLLSVGTNYETPLRERARTLSENASALEKQENQLARTTADLARQNAQWGKVAETARVGLKEIGDVQNWAEVIERELLVLEETVRLAEGGSGEEDEGE</sequence>
<dbReference type="VEuPathDB" id="FungiDB:BO71DRAFT_283568"/>
<comment type="similarity">
    <text evidence="1">Belongs to the BLOC1S1 family.</text>
</comment>
<feature type="coiled-coil region" evidence="3">
    <location>
        <begin position="24"/>
        <end position="54"/>
    </location>
</feature>
<proteinExistence type="inferred from homology"/>
<feature type="non-terminal residue" evidence="4">
    <location>
        <position position="104"/>
    </location>
</feature>
<evidence type="ECO:0000256" key="1">
    <source>
        <dbReference type="ARBA" id="ARBA00007133"/>
    </source>
</evidence>
<organism evidence="4 5">
    <name type="scientific">Aspergillus ellipticus CBS 707.79</name>
    <dbReference type="NCBI Taxonomy" id="1448320"/>
    <lineage>
        <taxon>Eukaryota</taxon>
        <taxon>Fungi</taxon>
        <taxon>Dikarya</taxon>
        <taxon>Ascomycota</taxon>
        <taxon>Pezizomycotina</taxon>
        <taxon>Eurotiomycetes</taxon>
        <taxon>Eurotiomycetidae</taxon>
        <taxon>Eurotiales</taxon>
        <taxon>Aspergillaceae</taxon>
        <taxon>Aspergillus</taxon>
        <taxon>Aspergillus subgen. Circumdati</taxon>
    </lineage>
</organism>
<name>A0A319DIR1_9EURO</name>